<name>A0ABQ5YSP2_9BURK</name>
<dbReference type="RefSeq" id="WP_284282494.1">
    <property type="nucleotide sequence ID" value="NZ_BSOJ01000032.1"/>
</dbReference>
<sequence>MPGDFLSQDEVDALLRGVNGEEETKEAQDSHDGVRPYNLATQERIVRGRMPTLEIINERFARLIRIGLFNFMRRSPEISVGSVKVLKYNEFIRNLVVPTNLNIMAMRPLRGNALFIFDPSLVFAVIDNLFGGDGRFHTRVEGRDFTVTEQRIIARMLEVIQQEFVKAWAPVFPLKPEYLRSEMHTQFANIATPSEIVVTSTFSIEMGAGGGSLHICIPYATLEPIRDLLYSSMQGDQAEPDKRWVTMLKKQVQLAEVEMIAELAQTNLTIKDILELRVGDVIPVEIEKTIEAKVDAVPLFNCSYGTSDGQYALRVEEVLSVGGGEATDDKKALEALLHKHATDEHSGAAANS</sequence>
<dbReference type="PANTHER" id="PTHR30034:SF3">
    <property type="entry name" value="FLAGELLAR MOTOR SWITCH PROTEIN FLIM"/>
    <property type="match status" value="1"/>
</dbReference>
<dbReference type="Pfam" id="PF01052">
    <property type="entry name" value="FliMN_C"/>
    <property type="match status" value="1"/>
</dbReference>
<dbReference type="CDD" id="cd17908">
    <property type="entry name" value="FliM"/>
    <property type="match status" value="1"/>
</dbReference>
<proteinExistence type="inferred from homology"/>
<dbReference type="PIRSF" id="PIRSF002888">
    <property type="entry name" value="FliM"/>
    <property type="match status" value="1"/>
</dbReference>
<evidence type="ECO:0000256" key="3">
    <source>
        <dbReference type="ARBA" id="ARBA00011049"/>
    </source>
</evidence>
<keyword evidence="14" id="KW-0282">Flagellum</keyword>
<evidence type="ECO:0000256" key="12">
    <source>
        <dbReference type="NCBIfam" id="TIGR01397"/>
    </source>
</evidence>
<keyword evidence="7" id="KW-0997">Cell inner membrane</keyword>
<evidence type="ECO:0000256" key="9">
    <source>
        <dbReference type="ARBA" id="ARBA00023136"/>
    </source>
</evidence>
<dbReference type="InterPro" id="IPR028976">
    <property type="entry name" value="CheC-like_sf"/>
</dbReference>
<organism evidence="14 15">
    <name type="scientific">Limnobacter litoralis</name>
    <dbReference type="NCBI Taxonomy" id="481366"/>
    <lineage>
        <taxon>Bacteria</taxon>
        <taxon>Pseudomonadati</taxon>
        <taxon>Pseudomonadota</taxon>
        <taxon>Betaproteobacteria</taxon>
        <taxon>Burkholderiales</taxon>
        <taxon>Burkholderiaceae</taxon>
        <taxon>Limnobacter</taxon>
    </lineage>
</organism>
<evidence type="ECO:0000256" key="11">
    <source>
        <dbReference type="ARBA" id="ARBA00025044"/>
    </source>
</evidence>
<dbReference type="InterPro" id="IPR001689">
    <property type="entry name" value="Flag_FliM"/>
</dbReference>
<evidence type="ECO:0000256" key="7">
    <source>
        <dbReference type="ARBA" id="ARBA00022519"/>
    </source>
</evidence>
<dbReference type="Pfam" id="PF02154">
    <property type="entry name" value="FliM"/>
    <property type="match status" value="1"/>
</dbReference>
<reference evidence="15" key="1">
    <citation type="journal article" date="2019" name="Int. J. Syst. Evol. Microbiol.">
        <title>The Global Catalogue of Microorganisms (GCM) 10K type strain sequencing project: providing services to taxonomists for standard genome sequencing and annotation.</title>
        <authorList>
            <consortium name="The Broad Institute Genomics Platform"/>
            <consortium name="The Broad Institute Genome Sequencing Center for Infectious Disease"/>
            <person name="Wu L."/>
            <person name="Ma J."/>
        </authorList>
    </citation>
    <scope>NUCLEOTIDE SEQUENCE [LARGE SCALE GENOMIC DNA]</scope>
    <source>
        <strain evidence="15">NBRC 105857</strain>
    </source>
</reference>
<keyword evidence="6" id="KW-0145">Chemotaxis</keyword>
<evidence type="ECO:0000256" key="10">
    <source>
        <dbReference type="ARBA" id="ARBA00023143"/>
    </source>
</evidence>
<evidence type="ECO:0000313" key="14">
    <source>
        <dbReference type="EMBL" id="GLR27654.1"/>
    </source>
</evidence>
<keyword evidence="8" id="KW-0283">Flagellar rotation</keyword>
<protein>
    <recommendedName>
        <fullName evidence="4 12">Flagellar motor switch protein FliM</fullName>
    </recommendedName>
</protein>
<keyword evidence="15" id="KW-1185">Reference proteome</keyword>
<evidence type="ECO:0000256" key="1">
    <source>
        <dbReference type="ARBA" id="ARBA00004117"/>
    </source>
</evidence>
<dbReference type="NCBIfam" id="TIGR01397">
    <property type="entry name" value="fliM_switch"/>
    <property type="match status" value="1"/>
</dbReference>
<evidence type="ECO:0000256" key="2">
    <source>
        <dbReference type="ARBA" id="ARBA00004417"/>
    </source>
</evidence>
<evidence type="ECO:0000256" key="6">
    <source>
        <dbReference type="ARBA" id="ARBA00022500"/>
    </source>
</evidence>
<evidence type="ECO:0000256" key="8">
    <source>
        <dbReference type="ARBA" id="ARBA00022779"/>
    </source>
</evidence>
<keyword evidence="9" id="KW-0472">Membrane</keyword>
<keyword evidence="14" id="KW-0966">Cell projection</keyword>
<dbReference type="InterPro" id="IPR036429">
    <property type="entry name" value="SpoA-like_sf"/>
</dbReference>
<feature type="domain" description="Flagellar motor switch protein FliN-like C-terminal" evidence="13">
    <location>
        <begin position="251"/>
        <end position="319"/>
    </location>
</feature>
<dbReference type="PRINTS" id="PR00955">
    <property type="entry name" value="FLGMOTORFLIM"/>
</dbReference>
<accession>A0ABQ5YSP2</accession>
<comment type="similarity">
    <text evidence="3">Belongs to the FliM family.</text>
</comment>
<dbReference type="SUPFAM" id="SSF101801">
    <property type="entry name" value="Surface presentation of antigens (SPOA)"/>
    <property type="match status" value="1"/>
</dbReference>
<comment type="caution">
    <text evidence="14">The sequence shown here is derived from an EMBL/GenBank/DDBJ whole genome shotgun (WGS) entry which is preliminary data.</text>
</comment>
<comment type="function">
    <text evidence="11">FliM is one of three proteins (FliG, FliN, FliM) that forms the rotor-mounted switch complex (C ring), located at the base of the basal body. This complex interacts with the CheY and CheZ chemotaxis proteins, in addition to contacting components of the motor that determine the direction of flagellar rotation.</text>
</comment>
<dbReference type="PANTHER" id="PTHR30034">
    <property type="entry name" value="FLAGELLAR MOTOR SWITCH PROTEIN FLIM"/>
    <property type="match status" value="1"/>
</dbReference>
<comment type="subcellular location">
    <subcellularLocation>
        <location evidence="1">Bacterial flagellum basal body</location>
    </subcellularLocation>
    <subcellularLocation>
        <location evidence="2">Cell inner membrane</location>
        <topology evidence="2">Peripheral membrane protein</topology>
    </subcellularLocation>
</comment>
<keyword evidence="14" id="KW-0969">Cilium</keyword>
<dbReference type="Gene3D" id="3.40.1550.10">
    <property type="entry name" value="CheC-like"/>
    <property type="match status" value="1"/>
</dbReference>
<evidence type="ECO:0000259" key="13">
    <source>
        <dbReference type="Pfam" id="PF01052"/>
    </source>
</evidence>
<dbReference type="Proteomes" id="UP001156664">
    <property type="component" value="Unassembled WGS sequence"/>
</dbReference>
<evidence type="ECO:0000256" key="4">
    <source>
        <dbReference type="ARBA" id="ARBA00021898"/>
    </source>
</evidence>
<gene>
    <name evidence="14" type="primary">fliM</name>
    <name evidence="14" type="ORF">GCM10007875_27450</name>
</gene>
<evidence type="ECO:0000313" key="15">
    <source>
        <dbReference type="Proteomes" id="UP001156664"/>
    </source>
</evidence>
<evidence type="ECO:0000256" key="5">
    <source>
        <dbReference type="ARBA" id="ARBA00022475"/>
    </source>
</evidence>
<dbReference type="InterPro" id="IPR001543">
    <property type="entry name" value="FliN-like_C"/>
</dbReference>
<dbReference type="SUPFAM" id="SSF103039">
    <property type="entry name" value="CheC-like"/>
    <property type="match status" value="1"/>
</dbReference>
<keyword evidence="10" id="KW-0975">Bacterial flagellum</keyword>
<dbReference type="EMBL" id="BSOJ01000032">
    <property type="protein sequence ID" value="GLR27654.1"/>
    <property type="molecule type" value="Genomic_DNA"/>
</dbReference>
<dbReference type="Gene3D" id="2.30.330.10">
    <property type="entry name" value="SpoA-like"/>
    <property type="match status" value="1"/>
</dbReference>
<keyword evidence="5" id="KW-1003">Cell membrane</keyword>